<proteinExistence type="inferred from homology"/>
<accession>A0A1S3JBP5</accession>
<organism evidence="7 8">
    <name type="scientific">Lingula anatina</name>
    <name type="common">Brachiopod</name>
    <name type="synonym">Lingula unguis</name>
    <dbReference type="NCBI Taxonomy" id="7574"/>
    <lineage>
        <taxon>Eukaryota</taxon>
        <taxon>Metazoa</taxon>
        <taxon>Spiralia</taxon>
        <taxon>Lophotrochozoa</taxon>
        <taxon>Brachiopoda</taxon>
        <taxon>Linguliformea</taxon>
        <taxon>Lingulata</taxon>
        <taxon>Lingulida</taxon>
        <taxon>Linguloidea</taxon>
        <taxon>Lingulidae</taxon>
        <taxon>Lingula</taxon>
    </lineage>
</organism>
<evidence type="ECO:0000256" key="2">
    <source>
        <dbReference type="ARBA" id="ARBA00022801"/>
    </source>
</evidence>
<dbReference type="PROSITE" id="PS01238">
    <property type="entry name" value="GDA1_CD39_NTPASE"/>
    <property type="match status" value="1"/>
</dbReference>
<reference evidence="8" key="1">
    <citation type="submission" date="2025-08" db="UniProtKB">
        <authorList>
            <consortium name="RefSeq"/>
        </authorList>
    </citation>
    <scope>IDENTIFICATION</scope>
    <source>
        <tissue evidence="8">Gonads</tissue>
    </source>
</reference>
<dbReference type="InterPro" id="IPR000407">
    <property type="entry name" value="GDA1_CD39_NTPase"/>
</dbReference>
<comment type="similarity">
    <text evidence="1 5">Belongs to the GDA1/CD39 NTPase family.</text>
</comment>
<dbReference type="PANTHER" id="PTHR11782:SF83">
    <property type="entry name" value="GUANOSINE-DIPHOSPHATASE"/>
    <property type="match status" value="1"/>
</dbReference>
<keyword evidence="6" id="KW-0732">Signal</keyword>
<dbReference type="Proteomes" id="UP000085678">
    <property type="component" value="Unplaced"/>
</dbReference>
<dbReference type="GO" id="GO:0009134">
    <property type="term" value="P:nucleoside diphosphate catabolic process"/>
    <property type="evidence" value="ECO:0007669"/>
    <property type="project" value="TreeGrafter"/>
</dbReference>
<evidence type="ECO:0000256" key="4">
    <source>
        <dbReference type="PIRSR" id="PIRSR600407-2"/>
    </source>
</evidence>
<protein>
    <submittedName>
        <fullName evidence="8">Ectonucleoside triphosphate diphosphohydrolase 1 isoform X2</fullName>
    </submittedName>
</protein>
<dbReference type="OrthoDB" id="6372431at2759"/>
<dbReference type="PANTHER" id="PTHR11782">
    <property type="entry name" value="ADENOSINE/GUANOSINE DIPHOSPHATASE"/>
    <property type="match status" value="1"/>
</dbReference>
<dbReference type="GeneID" id="106171875"/>
<dbReference type="CDD" id="cd24003">
    <property type="entry name" value="ASKHA_NBD_GDA1_CD39_NTPase"/>
    <property type="match status" value="1"/>
</dbReference>
<keyword evidence="4" id="KW-0067">ATP-binding</keyword>
<dbReference type="Gene3D" id="3.30.420.40">
    <property type="match status" value="1"/>
</dbReference>
<dbReference type="Pfam" id="PF01150">
    <property type="entry name" value="GDA1_CD39"/>
    <property type="match status" value="1"/>
</dbReference>
<feature type="chain" id="PRO_5010248157" evidence="6">
    <location>
        <begin position="23"/>
        <end position="476"/>
    </location>
</feature>
<name>A0A1S3JBP5_LINAN</name>
<gene>
    <name evidence="8" type="primary">LOC106171875</name>
</gene>
<keyword evidence="2 5" id="KW-0378">Hydrolase</keyword>
<dbReference type="AlphaFoldDB" id="A0A1S3JBP5"/>
<evidence type="ECO:0000313" key="8">
    <source>
        <dbReference type="RefSeq" id="XP_013407827.1"/>
    </source>
</evidence>
<feature type="signal peptide" evidence="6">
    <location>
        <begin position="1"/>
        <end position="22"/>
    </location>
</feature>
<keyword evidence="4" id="KW-0547">Nucleotide-binding</keyword>
<dbReference type="GO" id="GO:0005886">
    <property type="term" value="C:plasma membrane"/>
    <property type="evidence" value="ECO:0007669"/>
    <property type="project" value="TreeGrafter"/>
</dbReference>
<evidence type="ECO:0000256" key="1">
    <source>
        <dbReference type="ARBA" id="ARBA00009283"/>
    </source>
</evidence>
<feature type="binding site" evidence="4">
    <location>
        <begin position="192"/>
        <end position="196"/>
    </location>
    <ligand>
        <name>ATP</name>
        <dbReference type="ChEBI" id="CHEBI:30616"/>
    </ligand>
</feature>
<dbReference type="GO" id="GO:0017111">
    <property type="term" value="F:ribonucleoside triphosphate phosphatase activity"/>
    <property type="evidence" value="ECO:0007669"/>
    <property type="project" value="TreeGrafter"/>
</dbReference>
<dbReference type="GO" id="GO:0004382">
    <property type="term" value="F:GDP phosphatase activity"/>
    <property type="evidence" value="ECO:0007669"/>
    <property type="project" value="TreeGrafter"/>
</dbReference>
<dbReference type="RefSeq" id="XP_013407827.1">
    <property type="nucleotide sequence ID" value="XM_013552373.1"/>
</dbReference>
<evidence type="ECO:0000313" key="7">
    <source>
        <dbReference type="Proteomes" id="UP000085678"/>
    </source>
</evidence>
<evidence type="ECO:0000256" key="3">
    <source>
        <dbReference type="PIRSR" id="PIRSR600407-1"/>
    </source>
</evidence>
<feature type="active site" description="Proton acceptor" evidence="3">
    <location>
        <position position="160"/>
    </location>
</feature>
<dbReference type="GO" id="GO:0045134">
    <property type="term" value="F:UDP phosphatase activity"/>
    <property type="evidence" value="ECO:0007669"/>
    <property type="project" value="TreeGrafter"/>
</dbReference>
<evidence type="ECO:0000256" key="6">
    <source>
        <dbReference type="SAM" id="SignalP"/>
    </source>
</evidence>
<evidence type="ECO:0000256" key="5">
    <source>
        <dbReference type="RuleBase" id="RU003833"/>
    </source>
</evidence>
<dbReference type="Gene3D" id="3.30.420.150">
    <property type="entry name" value="Exopolyphosphatase. Domain 2"/>
    <property type="match status" value="1"/>
</dbReference>
<keyword evidence="7" id="KW-1185">Reference proteome</keyword>
<dbReference type="GO" id="GO:0005524">
    <property type="term" value="F:ATP binding"/>
    <property type="evidence" value="ECO:0007669"/>
    <property type="project" value="UniProtKB-KW"/>
</dbReference>
<sequence length="476" mass="52240">MDGLQVLSALCLITCLLQRTSPAPSTSSSTPGLTHGIVIDAGSSGSRVRVYSVQYEDSLPRVEEIGNLRVKPGLAEFATRLTEVAEYLNPLLLRAQELVPRAQWPTTPIYLMSTAGLRLVDAAQSSQLFTEVRGIFSNKTACPFLFQHRDQARVLSGEEEGVYTWITVNYLREYFGKGRPYSDTHGILEMGGASTQIAFIPTTPILANKFYVSMAGEKYPLYAHSYLYFGATYMDIRVKAFLAAESPGSTELEDPCMLTGDVKHQPAPNSTDTDSLQFIGTGNSTACEAILETFQRQTPAEFCYPKPCAIGDIYQPVLPAHMSFTAVSAYVYAPAALGALEDDRTLTPRILREKALLYIQKNLTEAIEQIGESRRQYASAYAMMGLYLPMLLQRSYGFHSDSTQVIATNDVDGKGIAWTLGALLYELESGMLSASRPTGNPDPCNASGRTSRHLSALYTVLMVVLQGICLQFLVHH</sequence>